<accession>A0A6J0NSZ8</accession>
<proteinExistence type="predicted"/>
<sequence>MGMSLDFDVDLEKGVLDYDNVYTKSPEKPLLPMSPDNKPVKTGEETVGLLENDASPVQCAISKPGWGKSDRKEKRKKSASKPPRPPRGPSLDTADMKLIKEIAELAMLKRARVERLKALKKTRAAKAASASAASSLGNVLASILTAIFFFVLIFQGLSPRAAVSSGKPNGDFVSVQYAGNPSSSKPDGSYTGPVLARKLPNLLKPVSGLENEKSMNRVSQ</sequence>
<evidence type="ECO:0000256" key="2">
    <source>
        <dbReference type="SAM" id="Phobius"/>
    </source>
</evidence>
<dbReference type="OrthoDB" id="909678at2759"/>
<evidence type="ECO:0000313" key="5">
    <source>
        <dbReference type="RefSeq" id="XP_056866746.1"/>
    </source>
</evidence>
<reference evidence="4 5" key="2">
    <citation type="submission" date="2025-04" db="UniProtKB">
        <authorList>
            <consortium name="RefSeq"/>
        </authorList>
    </citation>
    <scope>IDENTIFICATION</scope>
    <source>
        <tissue evidence="4 5">Leaf</tissue>
    </source>
</reference>
<dbReference type="KEGG" id="rsz:108857761"/>
<evidence type="ECO:0000256" key="1">
    <source>
        <dbReference type="SAM" id="MobiDB-lite"/>
    </source>
</evidence>
<organism evidence="3 4">
    <name type="scientific">Raphanus sativus</name>
    <name type="common">Radish</name>
    <name type="synonym">Raphanus raphanistrum var. sativus</name>
    <dbReference type="NCBI Taxonomy" id="3726"/>
    <lineage>
        <taxon>Eukaryota</taxon>
        <taxon>Viridiplantae</taxon>
        <taxon>Streptophyta</taxon>
        <taxon>Embryophyta</taxon>
        <taxon>Tracheophyta</taxon>
        <taxon>Spermatophyta</taxon>
        <taxon>Magnoliopsida</taxon>
        <taxon>eudicotyledons</taxon>
        <taxon>Gunneridae</taxon>
        <taxon>Pentapetalae</taxon>
        <taxon>rosids</taxon>
        <taxon>malvids</taxon>
        <taxon>Brassicales</taxon>
        <taxon>Brassicaceae</taxon>
        <taxon>Brassiceae</taxon>
        <taxon>Raphanus</taxon>
    </lineage>
</organism>
<feature type="transmembrane region" description="Helical" evidence="2">
    <location>
        <begin position="139"/>
        <end position="157"/>
    </location>
</feature>
<dbReference type="GeneID" id="108857761"/>
<dbReference type="PANTHER" id="PTHR34188:SF20">
    <property type="entry name" value="PROTEIN, PUTATIVE-RELATED"/>
    <property type="match status" value="1"/>
</dbReference>
<evidence type="ECO:0000313" key="4">
    <source>
        <dbReference type="RefSeq" id="XP_018487276.1"/>
    </source>
</evidence>
<evidence type="ECO:0000313" key="3">
    <source>
        <dbReference type="Proteomes" id="UP000504610"/>
    </source>
</evidence>
<reference evidence="3" key="1">
    <citation type="journal article" date="2019" name="Database">
        <title>The radish genome database (RadishGD): an integrated information resource for radish genomics.</title>
        <authorList>
            <person name="Yu H.J."/>
            <person name="Baek S."/>
            <person name="Lee Y.J."/>
            <person name="Cho A."/>
            <person name="Mun J.H."/>
        </authorList>
    </citation>
    <scope>NUCLEOTIDE SEQUENCE [LARGE SCALE GENOMIC DNA]</scope>
    <source>
        <strain evidence="3">cv. WK10039</strain>
    </source>
</reference>
<keyword evidence="2" id="KW-1133">Transmembrane helix</keyword>
<dbReference type="RefSeq" id="XP_056866746.1">
    <property type="nucleotide sequence ID" value="XM_057010766.1"/>
</dbReference>
<protein>
    <submittedName>
        <fullName evidence="4 5">Uncharacterized protein LOC108857761</fullName>
    </submittedName>
</protein>
<dbReference type="RefSeq" id="XP_018487276.1">
    <property type="nucleotide sequence ID" value="XM_018631774.2"/>
</dbReference>
<keyword evidence="2" id="KW-0812">Transmembrane</keyword>
<keyword evidence="3" id="KW-1185">Reference proteome</keyword>
<name>A0A6J0NSZ8_RAPSA</name>
<dbReference type="PANTHER" id="PTHR34188">
    <property type="entry name" value="OS01G0299500 PROTEIN"/>
    <property type="match status" value="1"/>
</dbReference>
<dbReference type="AlphaFoldDB" id="A0A6J0NSZ8"/>
<gene>
    <name evidence="4 5" type="primary">LOC108857761</name>
</gene>
<dbReference type="Proteomes" id="UP000504610">
    <property type="component" value="Chromosome 5"/>
</dbReference>
<feature type="region of interest" description="Disordered" evidence="1">
    <location>
        <begin position="22"/>
        <end position="94"/>
    </location>
</feature>
<keyword evidence="2" id="KW-0472">Membrane</keyword>